<feature type="region of interest" description="Disordered" evidence="1">
    <location>
        <begin position="73"/>
        <end position="131"/>
    </location>
</feature>
<sequence length="131" mass="14196">MSAAIGSTAYDASGEKIGTVEHFYVDDRTGAPSWVAVTTGLFGTRQSVVPALDATFADGGLRLPVAVDAVKSAPHLTGDHLTPDDEAELRRHYGTGTAAPGTRSRRWPRPPLPPWRSPRRRRRLPRPTTGR</sequence>
<accession>A0ABZ1AZF6</accession>
<keyword evidence="4" id="KW-1185">Reference proteome</keyword>
<feature type="domain" description="PRC-barrel" evidence="2">
    <location>
        <begin position="5"/>
        <end position="50"/>
    </location>
</feature>
<dbReference type="InterPro" id="IPR014747">
    <property type="entry name" value="Bac_photo_RC_H_C"/>
</dbReference>
<name>A0ABZ1AZF6_9ACTN</name>
<dbReference type="RefSeq" id="WP_324275184.1">
    <property type="nucleotide sequence ID" value="NZ_CP141261.1"/>
</dbReference>
<reference evidence="3 4" key="1">
    <citation type="submission" date="2023-12" db="EMBL/GenBank/DDBJ databases">
        <title>Blastococcus brunescens sp. nov., an actonobacterium isolated from sandstone collected in sahara desert.</title>
        <authorList>
            <person name="Gtari M."/>
            <person name="Ghodhbane F."/>
        </authorList>
    </citation>
    <scope>NUCLEOTIDE SEQUENCE [LARGE SCALE GENOMIC DNA]</scope>
    <source>
        <strain evidence="3 4">BMG 8361</strain>
    </source>
</reference>
<feature type="compositionally biased region" description="Basic and acidic residues" evidence="1">
    <location>
        <begin position="77"/>
        <end position="91"/>
    </location>
</feature>
<proteinExistence type="predicted"/>
<organism evidence="3 4">
    <name type="scientific">Blastococcus brunescens</name>
    <dbReference type="NCBI Taxonomy" id="1564165"/>
    <lineage>
        <taxon>Bacteria</taxon>
        <taxon>Bacillati</taxon>
        <taxon>Actinomycetota</taxon>
        <taxon>Actinomycetes</taxon>
        <taxon>Geodermatophilales</taxon>
        <taxon>Geodermatophilaceae</taxon>
        <taxon>Blastococcus</taxon>
    </lineage>
</organism>
<evidence type="ECO:0000313" key="4">
    <source>
        <dbReference type="Proteomes" id="UP001324287"/>
    </source>
</evidence>
<dbReference type="Proteomes" id="UP001324287">
    <property type="component" value="Chromosome"/>
</dbReference>
<dbReference type="Pfam" id="PF05239">
    <property type="entry name" value="PRC"/>
    <property type="match status" value="1"/>
</dbReference>
<dbReference type="InterPro" id="IPR011033">
    <property type="entry name" value="PRC_barrel-like_sf"/>
</dbReference>
<gene>
    <name evidence="3" type="ORF">U6N30_30265</name>
</gene>
<evidence type="ECO:0000313" key="3">
    <source>
        <dbReference type="EMBL" id="WRL63854.1"/>
    </source>
</evidence>
<dbReference type="EMBL" id="CP141261">
    <property type="protein sequence ID" value="WRL63854.1"/>
    <property type="molecule type" value="Genomic_DNA"/>
</dbReference>
<dbReference type="InterPro" id="IPR027275">
    <property type="entry name" value="PRC-brl_dom"/>
</dbReference>
<dbReference type="SUPFAM" id="SSF50346">
    <property type="entry name" value="PRC-barrel domain"/>
    <property type="match status" value="1"/>
</dbReference>
<evidence type="ECO:0000259" key="2">
    <source>
        <dbReference type="Pfam" id="PF05239"/>
    </source>
</evidence>
<protein>
    <submittedName>
        <fullName evidence="3">PRC-barrel domain-containing protein</fullName>
    </submittedName>
</protein>
<evidence type="ECO:0000256" key="1">
    <source>
        <dbReference type="SAM" id="MobiDB-lite"/>
    </source>
</evidence>
<dbReference type="Gene3D" id="3.90.50.10">
    <property type="entry name" value="Photosynthetic Reaction Center, subunit H, domain 2"/>
    <property type="match status" value="1"/>
</dbReference>